<feature type="compositionally biased region" description="Acidic residues" evidence="2">
    <location>
        <begin position="713"/>
        <end position="733"/>
    </location>
</feature>
<dbReference type="GO" id="GO:0000981">
    <property type="term" value="F:DNA-binding transcription factor activity, RNA polymerase II-specific"/>
    <property type="evidence" value="ECO:0007669"/>
    <property type="project" value="InterPro"/>
</dbReference>
<feature type="compositionally biased region" description="Low complexity" evidence="2">
    <location>
        <begin position="1036"/>
        <end position="1051"/>
    </location>
</feature>
<feature type="region of interest" description="Disordered" evidence="2">
    <location>
        <begin position="301"/>
        <end position="326"/>
    </location>
</feature>
<dbReference type="SMART" id="SM00066">
    <property type="entry name" value="GAL4"/>
    <property type="match status" value="1"/>
</dbReference>
<dbReference type="InterPro" id="IPR036864">
    <property type="entry name" value="Zn2-C6_fun-type_DNA-bd_sf"/>
</dbReference>
<dbReference type="CDD" id="cd00067">
    <property type="entry name" value="GAL4"/>
    <property type="match status" value="1"/>
</dbReference>
<evidence type="ECO:0000313" key="4">
    <source>
        <dbReference type="EMBL" id="OBS21211.1"/>
    </source>
</evidence>
<dbReference type="GO" id="GO:0008270">
    <property type="term" value="F:zinc ion binding"/>
    <property type="evidence" value="ECO:0007669"/>
    <property type="project" value="InterPro"/>
</dbReference>
<feature type="compositionally biased region" description="Polar residues" evidence="2">
    <location>
        <begin position="1052"/>
        <end position="1115"/>
    </location>
</feature>
<feature type="compositionally biased region" description="Low complexity" evidence="2">
    <location>
        <begin position="1"/>
        <end position="15"/>
    </location>
</feature>
<dbReference type="EMBL" id="LYXU01000003">
    <property type="protein sequence ID" value="OBS21211.1"/>
    <property type="molecule type" value="Genomic_DNA"/>
</dbReference>
<feature type="compositionally biased region" description="Polar residues" evidence="2">
    <location>
        <begin position="604"/>
        <end position="628"/>
    </location>
</feature>
<feature type="compositionally biased region" description="Low complexity" evidence="2">
    <location>
        <begin position="752"/>
        <end position="764"/>
    </location>
</feature>
<feature type="compositionally biased region" description="Polar residues" evidence="2">
    <location>
        <begin position="860"/>
        <end position="883"/>
    </location>
</feature>
<feature type="compositionally biased region" description="Polar residues" evidence="2">
    <location>
        <begin position="487"/>
        <end position="498"/>
    </location>
</feature>
<feature type="region of interest" description="Disordered" evidence="2">
    <location>
        <begin position="571"/>
        <end position="773"/>
    </location>
</feature>
<feature type="compositionally biased region" description="Polar residues" evidence="2">
    <location>
        <begin position="735"/>
        <end position="751"/>
    </location>
</feature>
<feature type="compositionally biased region" description="Acidic residues" evidence="2">
    <location>
        <begin position="690"/>
        <end position="706"/>
    </location>
</feature>
<dbReference type="Gene3D" id="4.10.240.10">
    <property type="entry name" value="Zn(2)-C6 fungal-type DNA-binding domain"/>
    <property type="match status" value="1"/>
</dbReference>
<dbReference type="InterPro" id="IPR001138">
    <property type="entry name" value="Zn2Cys6_DnaBD"/>
</dbReference>
<evidence type="ECO:0000256" key="1">
    <source>
        <dbReference type="ARBA" id="ARBA00023242"/>
    </source>
</evidence>
<dbReference type="Pfam" id="PF00172">
    <property type="entry name" value="Zn_clus"/>
    <property type="match status" value="1"/>
</dbReference>
<feature type="compositionally biased region" description="Low complexity" evidence="2">
    <location>
        <begin position="918"/>
        <end position="939"/>
    </location>
</feature>
<dbReference type="PROSITE" id="PS00463">
    <property type="entry name" value="ZN2_CY6_FUNGAL_1"/>
    <property type="match status" value="1"/>
</dbReference>
<gene>
    <name evidence="4" type="ORF">FPOA_07549</name>
</gene>
<keyword evidence="1" id="KW-0539">Nucleus</keyword>
<feature type="compositionally biased region" description="Basic and acidic residues" evidence="2">
    <location>
        <begin position="646"/>
        <end position="659"/>
    </location>
</feature>
<feature type="region of interest" description="Disordered" evidence="2">
    <location>
        <begin position="1036"/>
        <end position="1184"/>
    </location>
</feature>
<feature type="region of interest" description="Disordered" evidence="2">
    <location>
        <begin position="73"/>
        <end position="103"/>
    </location>
</feature>
<evidence type="ECO:0000259" key="3">
    <source>
        <dbReference type="PROSITE" id="PS50048"/>
    </source>
</evidence>
<feature type="compositionally biased region" description="Polar residues" evidence="2">
    <location>
        <begin position="16"/>
        <end position="31"/>
    </location>
</feature>
<protein>
    <recommendedName>
        <fullName evidence="3">Zn(2)-C6 fungal-type domain-containing protein</fullName>
    </recommendedName>
</protein>
<comment type="caution">
    <text evidence="4">The sequence shown here is derived from an EMBL/GenBank/DDBJ whole genome shotgun (WGS) entry which is preliminary data.</text>
</comment>
<accession>A0A1B8ALI9</accession>
<evidence type="ECO:0000256" key="2">
    <source>
        <dbReference type="SAM" id="MobiDB-lite"/>
    </source>
</evidence>
<feature type="compositionally biased region" description="Polar residues" evidence="2">
    <location>
        <begin position="995"/>
        <end position="1018"/>
    </location>
</feature>
<feature type="compositionally biased region" description="Polar residues" evidence="2">
    <location>
        <begin position="301"/>
        <end position="313"/>
    </location>
</feature>
<feature type="compositionally biased region" description="Polar residues" evidence="2">
    <location>
        <begin position="889"/>
        <end position="899"/>
    </location>
</feature>
<feature type="region of interest" description="Disordered" evidence="2">
    <location>
        <begin position="1"/>
        <end position="61"/>
    </location>
</feature>
<dbReference type="Proteomes" id="UP000091967">
    <property type="component" value="Unassembled WGS sequence"/>
</dbReference>
<dbReference type="STRING" id="36050.A0A1B8ALI9"/>
<dbReference type="PROSITE" id="PS50048">
    <property type="entry name" value="ZN2_CY6_FUNGAL_2"/>
    <property type="match status" value="1"/>
</dbReference>
<keyword evidence="5" id="KW-1185">Reference proteome</keyword>
<dbReference type="OMA" id="TRGKCDP"/>
<feature type="compositionally biased region" description="Basic residues" evidence="2">
    <location>
        <begin position="393"/>
        <end position="409"/>
    </location>
</feature>
<feature type="compositionally biased region" description="Basic residues" evidence="2">
    <location>
        <begin position="629"/>
        <end position="638"/>
    </location>
</feature>
<organism evidence="4 5">
    <name type="scientific">Fusarium poae</name>
    <dbReference type="NCBI Taxonomy" id="36050"/>
    <lineage>
        <taxon>Eukaryota</taxon>
        <taxon>Fungi</taxon>
        <taxon>Dikarya</taxon>
        <taxon>Ascomycota</taxon>
        <taxon>Pezizomycotina</taxon>
        <taxon>Sordariomycetes</taxon>
        <taxon>Hypocreomycetidae</taxon>
        <taxon>Hypocreales</taxon>
        <taxon>Nectriaceae</taxon>
        <taxon>Fusarium</taxon>
    </lineage>
</organism>
<feature type="domain" description="Zn(2)-C6 fungal-type" evidence="3">
    <location>
        <begin position="642"/>
        <end position="672"/>
    </location>
</feature>
<evidence type="ECO:0000313" key="5">
    <source>
        <dbReference type="Proteomes" id="UP000091967"/>
    </source>
</evidence>
<sequence length="1184" mass="127916">MHTPPSASASYQSPSTFQWTAGEDSSSSQDISPGAEDVRAQSPTRLVGCPPSHPTSSVKSVAFSSSAATQLFASPQTPDTGAGCRYRQNLPSPAPIDPSPQKEPWADDYISRLLRRVRHYPNRGHRANTSPVMADFLASLGFGGAQTTTVSNNSQCDSVEQLQNQLRGILDAKVTPTRAEHVAITTELRATVRFQLTVSELENGTHGSPNNPDPSGGGAQSTGVNGDQDAGQLSRVVFANDTIMNQPQDDPALQRSVAKHIISTISSADGSTWTVREVSRGAQGWTFTYLCKDSFQHWSRQTAKNPSKTTVGEFSQREPDPTLHARPAFDCRGSIVIAFNRSTRSITIKYDHTPLHKTVAELAAHFKPPPRQLGPGAQKLQEQQQKAKEKTPKKPRGEKKDKKERKKRDSVKAQNENGNPRKRKKKNNDTSQSEATDGPMIPPDYPGAPVVNGQTNLPYMNGGQAPDNTGQQGFNDYPQELMGDASGATNGTGSQQAGGQPGPVTLPVNVSAAEAARRREAATTMLSNAGVDPTTLSPEQFGIFSNQAPELQRESLNMLVKYGAERLRIVHPGNREGSAQASASAQSSQNSNGPRTTKELVPQSGAQSIPNTDSEAQAGSQTADNTSSPKRKARKMGKSRTACFPCKERKTKCPRERPTCTECSNHGTACEYAPQKPRNREKKPKKSEEIVIDDDDDDEEEEEQEQEEKQQEDAEDAEDAEAEGDEEEDDDDQQTASQDHSYPQMNIGNMVTNTDTNTHATTQNSYYQSTSNLAMPQANPYPTNLQPLTTAASQRDNYSHTLPEVTQPVHHPPPPIPAPAGTIAPSETRRWTAFGSGGLNGASDSGRVRRSLPSEPPHPNAQSASTTNSQPSDWGQSPNTTMSALPATTMATVSPQMSYDTRHSQRSRQKNKSLSNDSAQQAAAMASTAMQQAQAQAQARQSPVATAAMMAQARKSPYQQVAVPRTTSRTGQRNNSRTPVTDQARGYQPPPPVDMSQQRTAGPSTHYDTSSHMPSGSGYNDYGRYGGTNTAASHQAAMSAAPAAPTTMSTSYQSKPSTANQWSGTSSRNDRSYSTNSSYQTPNVYAQTSAAKPASASGQNFKMRPGTQQPQHAHGSSNSYSQQQQANYPAYSGSTHQNQQGQTSSQQQQQQQQPPSWYFQNSHNPSMHAGGQSSGYNYEPWSGV</sequence>
<feature type="region of interest" description="Disordered" evidence="2">
    <location>
        <begin position="201"/>
        <end position="228"/>
    </location>
</feature>
<feature type="compositionally biased region" description="Low complexity" evidence="2">
    <location>
        <begin position="1116"/>
        <end position="1156"/>
    </location>
</feature>
<dbReference type="SUPFAM" id="SSF57701">
    <property type="entry name" value="Zn2/Cys6 DNA-binding domain"/>
    <property type="match status" value="1"/>
</dbReference>
<name>A0A1B8ALI9_FUSPO</name>
<feature type="compositionally biased region" description="Basic and acidic residues" evidence="2">
    <location>
        <begin position="315"/>
        <end position="326"/>
    </location>
</feature>
<dbReference type="PRINTS" id="PR00755">
    <property type="entry name" value="AFLATOXINBRP"/>
</dbReference>
<feature type="region of interest" description="Disordered" evidence="2">
    <location>
        <begin position="367"/>
        <end position="506"/>
    </location>
</feature>
<feature type="compositionally biased region" description="Low complexity" evidence="2">
    <location>
        <begin position="578"/>
        <end position="592"/>
    </location>
</feature>
<reference evidence="4 5" key="1">
    <citation type="submission" date="2016-06" db="EMBL/GenBank/DDBJ databases">
        <title>Living apart together: crosstalk between the core and supernumerary genomes in a fungal plant pathogen.</title>
        <authorList>
            <person name="Vanheule A."/>
            <person name="Audenaert K."/>
            <person name="Warris S."/>
            <person name="Van De Geest H."/>
            <person name="Schijlen E."/>
            <person name="Hofte M."/>
            <person name="De Saeger S."/>
            <person name="Haesaert G."/>
            <person name="Waalwijk C."/>
            <person name="Van Der Lee T."/>
        </authorList>
    </citation>
    <scope>NUCLEOTIDE SEQUENCE [LARGE SCALE GENOMIC DNA]</scope>
    <source>
        <strain evidence="4 5">2516</strain>
    </source>
</reference>
<feature type="region of interest" description="Disordered" evidence="2">
    <location>
        <begin position="831"/>
        <end position="1021"/>
    </location>
</feature>
<proteinExistence type="predicted"/>
<dbReference type="AlphaFoldDB" id="A0A1B8ALI9"/>
<feature type="compositionally biased region" description="Polar residues" evidence="2">
    <location>
        <begin position="965"/>
        <end position="981"/>
    </location>
</feature>